<dbReference type="AlphaFoldDB" id="A0A1L9V788"/>
<keyword evidence="2" id="KW-1185">Reference proteome</keyword>
<dbReference type="Proteomes" id="UP000184300">
    <property type="component" value="Unassembled WGS sequence"/>
</dbReference>
<reference evidence="2" key="1">
    <citation type="journal article" date="2017" name="Genome Biol.">
        <title>Comparative genomics reveals high biological diversity and specific adaptations in the industrially and medically important fungal genus Aspergillus.</title>
        <authorList>
            <person name="de Vries R.P."/>
            <person name="Riley R."/>
            <person name="Wiebenga A."/>
            <person name="Aguilar-Osorio G."/>
            <person name="Amillis S."/>
            <person name="Uchima C.A."/>
            <person name="Anderluh G."/>
            <person name="Asadollahi M."/>
            <person name="Askin M."/>
            <person name="Barry K."/>
            <person name="Battaglia E."/>
            <person name="Bayram O."/>
            <person name="Benocci T."/>
            <person name="Braus-Stromeyer S.A."/>
            <person name="Caldana C."/>
            <person name="Canovas D."/>
            <person name="Cerqueira G.C."/>
            <person name="Chen F."/>
            <person name="Chen W."/>
            <person name="Choi C."/>
            <person name="Clum A."/>
            <person name="Dos Santos R.A."/>
            <person name="Damasio A.R."/>
            <person name="Diallinas G."/>
            <person name="Emri T."/>
            <person name="Fekete E."/>
            <person name="Flipphi M."/>
            <person name="Freyberg S."/>
            <person name="Gallo A."/>
            <person name="Gournas C."/>
            <person name="Habgood R."/>
            <person name="Hainaut M."/>
            <person name="Harispe M.L."/>
            <person name="Henrissat B."/>
            <person name="Hilden K.S."/>
            <person name="Hope R."/>
            <person name="Hossain A."/>
            <person name="Karabika E."/>
            <person name="Karaffa L."/>
            <person name="Karanyi Z."/>
            <person name="Krasevec N."/>
            <person name="Kuo A."/>
            <person name="Kusch H."/>
            <person name="LaButti K."/>
            <person name="Lagendijk E.L."/>
            <person name="Lapidus A."/>
            <person name="Levasseur A."/>
            <person name="Lindquist E."/>
            <person name="Lipzen A."/>
            <person name="Logrieco A.F."/>
            <person name="MacCabe A."/>
            <person name="Maekelae M.R."/>
            <person name="Malavazi I."/>
            <person name="Melin P."/>
            <person name="Meyer V."/>
            <person name="Mielnichuk N."/>
            <person name="Miskei M."/>
            <person name="Molnar A.P."/>
            <person name="Mule G."/>
            <person name="Ngan C.Y."/>
            <person name="Orejas M."/>
            <person name="Orosz E."/>
            <person name="Ouedraogo J.P."/>
            <person name="Overkamp K.M."/>
            <person name="Park H.-S."/>
            <person name="Perrone G."/>
            <person name="Piumi F."/>
            <person name="Punt P.J."/>
            <person name="Ram A.F."/>
            <person name="Ramon A."/>
            <person name="Rauscher S."/>
            <person name="Record E."/>
            <person name="Riano-Pachon D.M."/>
            <person name="Robert V."/>
            <person name="Roehrig J."/>
            <person name="Ruller R."/>
            <person name="Salamov A."/>
            <person name="Salih N.S."/>
            <person name="Samson R.A."/>
            <person name="Sandor E."/>
            <person name="Sanguinetti M."/>
            <person name="Schuetze T."/>
            <person name="Sepcic K."/>
            <person name="Shelest E."/>
            <person name="Sherlock G."/>
            <person name="Sophianopoulou V."/>
            <person name="Squina F.M."/>
            <person name="Sun H."/>
            <person name="Susca A."/>
            <person name="Todd R.B."/>
            <person name="Tsang A."/>
            <person name="Unkles S.E."/>
            <person name="van de Wiele N."/>
            <person name="van Rossen-Uffink D."/>
            <person name="Oliveira J.V."/>
            <person name="Vesth T.C."/>
            <person name="Visser J."/>
            <person name="Yu J.-H."/>
            <person name="Zhou M."/>
            <person name="Andersen M.R."/>
            <person name="Archer D.B."/>
            <person name="Baker S.E."/>
            <person name="Benoit I."/>
            <person name="Brakhage A.A."/>
            <person name="Braus G.H."/>
            <person name="Fischer R."/>
            <person name="Frisvad J.C."/>
            <person name="Goldman G.H."/>
            <person name="Houbraken J."/>
            <person name="Oakley B."/>
            <person name="Pocsi I."/>
            <person name="Scazzocchio C."/>
            <person name="Seiboth B."/>
            <person name="vanKuyk P.A."/>
            <person name="Wortman J."/>
            <person name="Dyer P.S."/>
            <person name="Grigoriev I.V."/>
        </authorList>
    </citation>
    <scope>NUCLEOTIDE SEQUENCE [LARGE SCALE GENOMIC DNA]</scope>
    <source>
        <strain evidence="2">CBS 516.65</strain>
    </source>
</reference>
<name>A0A1L9V788_ASPGL</name>
<protein>
    <submittedName>
        <fullName evidence="1">Uncharacterized protein</fullName>
    </submittedName>
</protein>
<evidence type="ECO:0000313" key="1">
    <source>
        <dbReference type="EMBL" id="OJJ79794.1"/>
    </source>
</evidence>
<gene>
    <name evidence="1" type="ORF">ASPGLDRAFT_52333</name>
</gene>
<organism evidence="1 2">
    <name type="scientific">Aspergillus glaucus CBS 516.65</name>
    <dbReference type="NCBI Taxonomy" id="1160497"/>
    <lineage>
        <taxon>Eukaryota</taxon>
        <taxon>Fungi</taxon>
        <taxon>Dikarya</taxon>
        <taxon>Ascomycota</taxon>
        <taxon>Pezizomycotina</taxon>
        <taxon>Eurotiomycetes</taxon>
        <taxon>Eurotiomycetidae</taxon>
        <taxon>Eurotiales</taxon>
        <taxon>Aspergillaceae</taxon>
        <taxon>Aspergillus</taxon>
        <taxon>Aspergillus subgen. Aspergillus</taxon>
    </lineage>
</organism>
<dbReference type="RefSeq" id="XP_022396492.1">
    <property type="nucleotide sequence ID" value="XM_022547731.1"/>
</dbReference>
<dbReference type="VEuPathDB" id="FungiDB:ASPGLDRAFT_52333"/>
<dbReference type="GeneID" id="34463992"/>
<accession>A0A1L9V788</accession>
<evidence type="ECO:0000313" key="2">
    <source>
        <dbReference type="Proteomes" id="UP000184300"/>
    </source>
</evidence>
<dbReference type="EMBL" id="KV878915">
    <property type="protein sequence ID" value="OJJ79794.1"/>
    <property type="molecule type" value="Genomic_DNA"/>
</dbReference>
<feature type="non-terminal residue" evidence="1">
    <location>
        <position position="68"/>
    </location>
</feature>
<sequence length="68" mass="7641">MGLRPGGRVETGPGPGTRALYQIKLIPPSLTLTRYSEMLSEVLSQYTRPPPFQLSIKKLPFPQWRSSL</sequence>
<proteinExistence type="predicted"/>